<dbReference type="Pfam" id="PF16363">
    <property type="entry name" value="GDP_Man_Dehyd"/>
    <property type="match status" value="1"/>
</dbReference>
<evidence type="ECO:0000256" key="4">
    <source>
        <dbReference type="ARBA" id="ARBA00007637"/>
    </source>
</evidence>
<dbReference type="Gene3D" id="3.40.50.720">
    <property type="entry name" value="NAD(P)-binding Rossmann-like Domain"/>
    <property type="match status" value="1"/>
</dbReference>
<evidence type="ECO:0000256" key="1">
    <source>
        <dbReference type="ARBA" id="ARBA00000083"/>
    </source>
</evidence>
<dbReference type="RefSeq" id="WP_188640580.1">
    <property type="nucleotide sequence ID" value="NZ_BMHM01000009.1"/>
</dbReference>
<dbReference type="InterPro" id="IPR005886">
    <property type="entry name" value="UDP_G4E"/>
</dbReference>
<evidence type="ECO:0000256" key="7">
    <source>
        <dbReference type="ARBA" id="ARBA00023027"/>
    </source>
</evidence>
<comment type="cofactor">
    <cofactor evidence="2 9">
        <name>NAD(+)</name>
        <dbReference type="ChEBI" id="CHEBI:57540"/>
    </cofactor>
</comment>
<dbReference type="EC" id="5.1.3.2" evidence="5 9"/>
<evidence type="ECO:0000259" key="10">
    <source>
        <dbReference type="Pfam" id="PF16363"/>
    </source>
</evidence>
<dbReference type="CDD" id="cd05247">
    <property type="entry name" value="UDP_G4E_1_SDR_e"/>
    <property type="match status" value="1"/>
</dbReference>
<dbReference type="PANTHER" id="PTHR43725">
    <property type="entry name" value="UDP-GLUCOSE 4-EPIMERASE"/>
    <property type="match status" value="1"/>
</dbReference>
<evidence type="ECO:0000256" key="9">
    <source>
        <dbReference type="RuleBase" id="RU366046"/>
    </source>
</evidence>
<dbReference type="SUPFAM" id="SSF51735">
    <property type="entry name" value="NAD(P)-binding Rossmann-fold domains"/>
    <property type="match status" value="1"/>
</dbReference>
<keyword evidence="9" id="KW-0119">Carbohydrate metabolism</keyword>
<dbReference type="InterPro" id="IPR036291">
    <property type="entry name" value="NAD(P)-bd_dom_sf"/>
</dbReference>
<dbReference type="InterPro" id="IPR016040">
    <property type="entry name" value="NAD(P)-bd_dom"/>
</dbReference>
<name>A0ABQ1PMV7_9GAMM</name>
<comment type="subunit">
    <text evidence="9">Homodimer.</text>
</comment>
<gene>
    <name evidence="11" type="ORF">GCM10011382_32870</name>
</gene>
<keyword evidence="8 9" id="KW-0413">Isomerase</keyword>
<evidence type="ECO:0000256" key="6">
    <source>
        <dbReference type="ARBA" id="ARBA00018569"/>
    </source>
</evidence>
<keyword evidence="7 9" id="KW-0520">NAD</keyword>
<evidence type="ECO:0000256" key="8">
    <source>
        <dbReference type="ARBA" id="ARBA00023235"/>
    </source>
</evidence>
<dbReference type="Proteomes" id="UP000597301">
    <property type="component" value="Unassembled WGS sequence"/>
</dbReference>
<keyword evidence="12" id="KW-1185">Reference proteome</keyword>
<dbReference type="NCBIfam" id="NF007956">
    <property type="entry name" value="PRK10675.1"/>
    <property type="match status" value="1"/>
</dbReference>
<dbReference type="Gene3D" id="3.90.25.10">
    <property type="entry name" value="UDP-galactose 4-epimerase, domain 1"/>
    <property type="match status" value="1"/>
</dbReference>
<comment type="similarity">
    <text evidence="4 9">Belongs to the NAD(P)-dependent epimerase/dehydratase family.</text>
</comment>
<feature type="domain" description="NAD(P)-binding" evidence="10">
    <location>
        <begin position="4"/>
        <end position="325"/>
    </location>
</feature>
<comment type="pathway">
    <text evidence="3 9">Carbohydrate metabolism; galactose metabolism.</text>
</comment>
<comment type="caution">
    <text evidence="11">The sequence shown here is derived from an EMBL/GenBank/DDBJ whole genome shotgun (WGS) entry which is preliminary data.</text>
</comment>
<sequence>MNVFVTGGAGYIGSHTCLELLLNGWNVTVFDNFSNSCSQSLDRVEKITNRKISLIEGDVRNTHDLTLAIKSSAADAVIHFAGLKSVGESNAFPVRYYDNNVTGTISLLKAMVANELKKLVFSSSATVYGTPEKLPIPEVAPTSTTNPYGQSKLMVEKILSDVAKSDDNWKIANLRYFNPAGADESGLIGENPKDIPNNIMPYISQVAVGKLRELSVFGGDYDTHDGTGVRDYIHVSDLAKGHLSALKYISNNEAADFCSFNLGTGKGVSVLELVKAFEKASGKSIPFDIVARRQGDVAACYADPTKANKVLGWKAELDIERICQDAWRWQVNNPTGY</sequence>
<dbReference type="NCBIfam" id="TIGR01179">
    <property type="entry name" value="galE"/>
    <property type="match status" value="1"/>
</dbReference>
<evidence type="ECO:0000256" key="5">
    <source>
        <dbReference type="ARBA" id="ARBA00013189"/>
    </source>
</evidence>
<reference evidence="12" key="1">
    <citation type="journal article" date="2019" name="Int. J. Syst. Evol. Microbiol.">
        <title>The Global Catalogue of Microorganisms (GCM) 10K type strain sequencing project: providing services to taxonomists for standard genome sequencing and annotation.</title>
        <authorList>
            <consortium name="The Broad Institute Genomics Platform"/>
            <consortium name="The Broad Institute Genome Sequencing Center for Infectious Disease"/>
            <person name="Wu L."/>
            <person name="Ma J."/>
        </authorList>
    </citation>
    <scope>NUCLEOTIDE SEQUENCE [LARGE SCALE GENOMIC DNA]</scope>
    <source>
        <strain evidence="12">CGMCC 1.15122</strain>
    </source>
</reference>
<protein>
    <recommendedName>
        <fullName evidence="6 9">UDP-glucose 4-epimerase</fullName>
        <ecNumber evidence="5 9">5.1.3.2</ecNumber>
    </recommendedName>
</protein>
<dbReference type="PRINTS" id="PR01713">
    <property type="entry name" value="NUCEPIMERASE"/>
</dbReference>
<evidence type="ECO:0000256" key="2">
    <source>
        <dbReference type="ARBA" id="ARBA00001911"/>
    </source>
</evidence>
<evidence type="ECO:0000256" key="3">
    <source>
        <dbReference type="ARBA" id="ARBA00004947"/>
    </source>
</evidence>
<comment type="catalytic activity">
    <reaction evidence="1 9">
        <text>UDP-alpha-D-glucose = UDP-alpha-D-galactose</text>
        <dbReference type="Rhea" id="RHEA:22168"/>
        <dbReference type="ChEBI" id="CHEBI:58885"/>
        <dbReference type="ChEBI" id="CHEBI:66914"/>
        <dbReference type="EC" id="5.1.3.2"/>
    </reaction>
</comment>
<dbReference type="EMBL" id="BMHM01000009">
    <property type="protein sequence ID" value="GGC99782.1"/>
    <property type="molecule type" value="Genomic_DNA"/>
</dbReference>
<proteinExistence type="inferred from homology"/>
<evidence type="ECO:0000313" key="12">
    <source>
        <dbReference type="Proteomes" id="UP000597301"/>
    </source>
</evidence>
<organism evidence="11 12">
    <name type="scientific">Vreelandella lutescens</name>
    <dbReference type="NCBI Taxonomy" id="1602943"/>
    <lineage>
        <taxon>Bacteria</taxon>
        <taxon>Pseudomonadati</taxon>
        <taxon>Pseudomonadota</taxon>
        <taxon>Gammaproteobacteria</taxon>
        <taxon>Oceanospirillales</taxon>
        <taxon>Halomonadaceae</taxon>
        <taxon>Vreelandella</taxon>
    </lineage>
</organism>
<evidence type="ECO:0000313" key="11">
    <source>
        <dbReference type="EMBL" id="GGC99782.1"/>
    </source>
</evidence>
<dbReference type="PANTHER" id="PTHR43725:SF47">
    <property type="entry name" value="UDP-GLUCOSE 4-EPIMERASE"/>
    <property type="match status" value="1"/>
</dbReference>
<accession>A0ABQ1PMV7</accession>